<feature type="domain" description="ABC transmembrane type-1" evidence="11">
    <location>
        <begin position="30"/>
        <end position="309"/>
    </location>
</feature>
<comment type="subcellular location">
    <subcellularLocation>
        <location evidence="1">Membrane</location>
        <topology evidence="1">Multi-pass membrane protein</topology>
    </subcellularLocation>
</comment>
<dbReference type="KEGG" id="pti:PHATRDRAFT_11674"/>
<dbReference type="GeneID" id="7200064"/>
<dbReference type="eggNOG" id="KOG0056">
    <property type="taxonomic scope" value="Eukaryota"/>
</dbReference>
<keyword evidence="13" id="KW-1185">Reference proteome</keyword>
<feature type="non-terminal residue" evidence="12">
    <location>
        <position position="585"/>
    </location>
</feature>
<dbReference type="InterPro" id="IPR003439">
    <property type="entry name" value="ABC_transporter-like_ATP-bd"/>
</dbReference>
<feature type="transmembrane region" description="Helical" evidence="9">
    <location>
        <begin position="293"/>
        <end position="312"/>
    </location>
</feature>
<dbReference type="InterPro" id="IPR017871">
    <property type="entry name" value="ABC_transporter-like_CS"/>
</dbReference>
<dbReference type="InterPro" id="IPR039421">
    <property type="entry name" value="Type_1_exporter"/>
</dbReference>
<keyword evidence="4" id="KW-0547">Nucleotide-binding</keyword>
<dbReference type="PANTHER" id="PTHR24221">
    <property type="entry name" value="ATP-BINDING CASSETTE SUB-FAMILY B"/>
    <property type="match status" value="1"/>
</dbReference>
<dbReference type="CDD" id="cd18560">
    <property type="entry name" value="ABC_6TM_ATM1_ABCB7_HMT1_ABCB6"/>
    <property type="match status" value="1"/>
</dbReference>
<dbReference type="InterPro" id="IPR011527">
    <property type="entry name" value="ABC1_TM_dom"/>
</dbReference>
<evidence type="ECO:0000256" key="1">
    <source>
        <dbReference type="ARBA" id="ARBA00004141"/>
    </source>
</evidence>
<dbReference type="OrthoDB" id="6500128at2759"/>
<dbReference type="Proteomes" id="UP000000759">
    <property type="component" value="Chromosome 6"/>
</dbReference>
<dbReference type="InterPro" id="IPR036640">
    <property type="entry name" value="ABC1_TM_sf"/>
</dbReference>
<accession>B7FWA2</accession>
<dbReference type="PANTHER" id="PTHR24221:SF503">
    <property type="entry name" value="MITOCHONDRIAL POTASSIUM CHANNEL ATP-BINDING SUBUNIT"/>
    <property type="match status" value="1"/>
</dbReference>
<dbReference type="GO" id="GO:0016020">
    <property type="term" value="C:membrane"/>
    <property type="evidence" value="ECO:0007669"/>
    <property type="project" value="UniProtKB-SubCell"/>
</dbReference>
<keyword evidence="2" id="KW-0813">Transport</keyword>
<organism evidence="12 13">
    <name type="scientific">Phaeodactylum tricornutum (strain CCAP 1055/1)</name>
    <dbReference type="NCBI Taxonomy" id="556484"/>
    <lineage>
        <taxon>Eukaryota</taxon>
        <taxon>Sar</taxon>
        <taxon>Stramenopiles</taxon>
        <taxon>Ochrophyta</taxon>
        <taxon>Bacillariophyta</taxon>
        <taxon>Bacillariophyceae</taxon>
        <taxon>Bacillariophycidae</taxon>
        <taxon>Naviculales</taxon>
        <taxon>Phaeodactylaceae</taxon>
        <taxon>Phaeodactylum</taxon>
    </lineage>
</organism>
<dbReference type="PROSITE" id="PS00211">
    <property type="entry name" value="ABC_TRANSPORTER_1"/>
    <property type="match status" value="1"/>
</dbReference>
<evidence type="ECO:0000256" key="2">
    <source>
        <dbReference type="ARBA" id="ARBA00022448"/>
    </source>
</evidence>
<reference evidence="12 13" key="1">
    <citation type="journal article" date="2008" name="Nature">
        <title>The Phaeodactylum genome reveals the evolutionary history of diatom genomes.</title>
        <authorList>
            <person name="Bowler C."/>
            <person name="Allen A.E."/>
            <person name="Badger J.H."/>
            <person name="Grimwood J."/>
            <person name="Jabbari K."/>
            <person name="Kuo A."/>
            <person name="Maheswari U."/>
            <person name="Martens C."/>
            <person name="Maumus F."/>
            <person name="Otillar R.P."/>
            <person name="Rayko E."/>
            <person name="Salamov A."/>
            <person name="Vandepoele K."/>
            <person name="Beszteri B."/>
            <person name="Gruber A."/>
            <person name="Heijde M."/>
            <person name="Katinka M."/>
            <person name="Mock T."/>
            <person name="Valentin K."/>
            <person name="Verret F."/>
            <person name="Berges J.A."/>
            <person name="Brownlee C."/>
            <person name="Cadoret J.P."/>
            <person name="Chiovitti A."/>
            <person name="Choi C.J."/>
            <person name="Coesel S."/>
            <person name="De Martino A."/>
            <person name="Detter J.C."/>
            <person name="Durkin C."/>
            <person name="Falciatore A."/>
            <person name="Fournet J."/>
            <person name="Haruta M."/>
            <person name="Huysman M.J."/>
            <person name="Jenkins B.D."/>
            <person name="Jiroutova K."/>
            <person name="Jorgensen R.E."/>
            <person name="Joubert Y."/>
            <person name="Kaplan A."/>
            <person name="Kroger N."/>
            <person name="Kroth P.G."/>
            <person name="La Roche J."/>
            <person name="Lindquist E."/>
            <person name="Lommer M."/>
            <person name="Martin-Jezequel V."/>
            <person name="Lopez P.J."/>
            <person name="Lucas S."/>
            <person name="Mangogna M."/>
            <person name="McGinnis K."/>
            <person name="Medlin L.K."/>
            <person name="Montsant A."/>
            <person name="Oudot-Le Secq M.P."/>
            <person name="Napoli C."/>
            <person name="Obornik M."/>
            <person name="Parker M.S."/>
            <person name="Petit J.L."/>
            <person name="Porcel B.M."/>
            <person name="Poulsen N."/>
            <person name="Robison M."/>
            <person name="Rychlewski L."/>
            <person name="Rynearson T.A."/>
            <person name="Schmutz J."/>
            <person name="Shapiro H."/>
            <person name="Siaut M."/>
            <person name="Stanley M."/>
            <person name="Sussman M.R."/>
            <person name="Taylor A.R."/>
            <person name="Vardi A."/>
            <person name="von Dassow P."/>
            <person name="Vyverman W."/>
            <person name="Willis A."/>
            <person name="Wyrwicz L.S."/>
            <person name="Rokhsar D.S."/>
            <person name="Weissenbach J."/>
            <person name="Armbrust E.V."/>
            <person name="Green B.R."/>
            <person name="Van de Peer Y."/>
            <person name="Grigoriev I.V."/>
        </authorList>
    </citation>
    <scope>NUCLEOTIDE SEQUENCE [LARGE SCALE GENOMIC DNA]</scope>
    <source>
        <strain evidence="12 13">CCAP 1055/1</strain>
    </source>
</reference>
<dbReference type="PROSITE" id="PS50893">
    <property type="entry name" value="ABC_TRANSPORTER_2"/>
    <property type="match status" value="1"/>
</dbReference>
<dbReference type="GO" id="GO:0005524">
    <property type="term" value="F:ATP binding"/>
    <property type="evidence" value="ECO:0007669"/>
    <property type="project" value="UniProtKB-KW"/>
</dbReference>
<dbReference type="FunCoup" id="B7FWA2">
    <property type="interactions" value="236"/>
</dbReference>
<evidence type="ECO:0000256" key="7">
    <source>
        <dbReference type="ARBA" id="ARBA00023136"/>
    </source>
</evidence>
<keyword evidence="7 9" id="KW-0472">Membrane</keyword>
<dbReference type="EMBL" id="CM000609">
    <property type="protein sequence ID" value="EEC49169.1"/>
    <property type="molecule type" value="Genomic_DNA"/>
</dbReference>
<feature type="domain" description="ABC transporter" evidence="10">
    <location>
        <begin position="348"/>
        <end position="584"/>
    </location>
</feature>
<dbReference type="STRING" id="556484.B7FWA2"/>
<reference evidence="13" key="2">
    <citation type="submission" date="2008-08" db="EMBL/GenBank/DDBJ databases">
        <authorList>
            <consortium name="Diatom Consortium"/>
            <person name="Grigoriev I."/>
            <person name="Grimwood J."/>
            <person name="Kuo A."/>
            <person name="Otillar R.P."/>
            <person name="Salamov A."/>
            <person name="Detter J.C."/>
            <person name="Lindquist E."/>
            <person name="Shapiro H."/>
            <person name="Lucas S."/>
            <person name="Glavina del Rio T."/>
            <person name="Pitluck S."/>
            <person name="Rokhsar D."/>
            <person name="Bowler C."/>
        </authorList>
    </citation>
    <scope>GENOME REANNOTATION</scope>
    <source>
        <strain evidence="13">CCAP 1055/1</strain>
    </source>
</reference>
<evidence type="ECO:0000256" key="3">
    <source>
        <dbReference type="ARBA" id="ARBA00022692"/>
    </source>
</evidence>
<evidence type="ECO:0000256" key="5">
    <source>
        <dbReference type="ARBA" id="ARBA00022840"/>
    </source>
</evidence>
<evidence type="ECO:0000256" key="8">
    <source>
        <dbReference type="ARBA" id="ARBA00024363"/>
    </source>
</evidence>
<dbReference type="Pfam" id="PF00664">
    <property type="entry name" value="ABC_membrane"/>
    <property type="match status" value="1"/>
</dbReference>
<dbReference type="SUPFAM" id="SSF52540">
    <property type="entry name" value="P-loop containing nucleoside triphosphate hydrolases"/>
    <property type="match status" value="1"/>
</dbReference>
<dbReference type="Gene3D" id="3.40.50.300">
    <property type="entry name" value="P-loop containing nucleotide triphosphate hydrolases"/>
    <property type="match status" value="1"/>
</dbReference>
<evidence type="ECO:0000259" key="11">
    <source>
        <dbReference type="PROSITE" id="PS50929"/>
    </source>
</evidence>
<dbReference type="SUPFAM" id="SSF90123">
    <property type="entry name" value="ABC transporter transmembrane region"/>
    <property type="match status" value="1"/>
</dbReference>
<dbReference type="Pfam" id="PF00005">
    <property type="entry name" value="ABC_tran"/>
    <property type="match status" value="1"/>
</dbReference>
<dbReference type="GO" id="GO:0140359">
    <property type="term" value="F:ABC-type transporter activity"/>
    <property type="evidence" value="ECO:0007669"/>
    <property type="project" value="InterPro"/>
</dbReference>
<dbReference type="RefSeq" id="XP_002179346.1">
    <property type="nucleotide sequence ID" value="XM_002179310.1"/>
</dbReference>
<feature type="non-terminal residue" evidence="12">
    <location>
        <position position="1"/>
    </location>
</feature>
<feature type="transmembrane region" description="Helical" evidence="9">
    <location>
        <begin position="139"/>
        <end position="160"/>
    </location>
</feature>
<dbReference type="SMART" id="SM00382">
    <property type="entry name" value="AAA"/>
    <property type="match status" value="1"/>
</dbReference>
<dbReference type="PaxDb" id="2850-Phatr11674"/>
<sequence length="585" mass="64987">LLKPYFWPDATGPSDQTAFWNRIRAIATWICVFGSKACGLVSPLFLGWASTALAHQQYAQAIQYSVGYAALTFVGSTLKEGQSLVYLKVAQAAFVQLSETAFGHLHSLSLDWHLSKKMGEVLRSMDRGIAACDTLMKYLFLWLIPALIECIVVCIIFATYFQYLPLAITVFYFVFAYIVWTILVTLWRKKFRKALVQSDNEYHDRFTDSMINFETVKYFTAEAYEQRRFKEAVSRYQAGSVHVQSSLSFLNISQQLLLKACLAAALSLAALGIKKRVDCLGDFVAVLTYTLNLFAPLNFLGSIYNAVVMAVIDLTNLSELLAENPDVTDAPDAMTIPDRNVIDPDVAVEFDNVYFHYPTQPSTKGLQGMSFKMKRGTTTAIVGPTGAGKTTVSRLLFRFYDVLGGAVKVNGVDVRSVTQKSLRGAMGVVPQAASMFNDTIRTNLRYGRRDATQEDLEQAARDAQLLGFVESLDDGWDTMVGDRGLKLSGGEKQRAAIARCLLKDPPFVLLDEATSALDTLTESSVQEALDRLGAERTVLVIAHRLGTIRNADNIIVLKEGKVYEQGTHDQLLLQNGVYSDMWNMQ</sequence>
<dbReference type="InterPro" id="IPR027417">
    <property type="entry name" value="P-loop_NTPase"/>
</dbReference>
<evidence type="ECO:0000256" key="4">
    <source>
        <dbReference type="ARBA" id="ARBA00022741"/>
    </source>
</evidence>
<dbReference type="AlphaFoldDB" id="B7FWA2"/>
<dbReference type="InParanoid" id="B7FWA2"/>
<protein>
    <submittedName>
        <fullName evidence="12">Uncharacterized protein</fullName>
    </submittedName>
</protein>
<gene>
    <name evidence="12" type="ORF">PHATRDRAFT_11674</name>
</gene>
<evidence type="ECO:0000313" key="13">
    <source>
        <dbReference type="Proteomes" id="UP000000759"/>
    </source>
</evidence>
<proteinExistence type="inferred from homology"/>
<dbReference type="FunFam" id="3.40.50.300:FF:000287">
    <property type="entry name" value="Multidrug ABC transporter ATP-binding protein"/>
    <property type="match status" value="1"/>
</dbReference>
<feature type="transmembrane region" description="Helical" evidence="9">
    <location>
        <begin position="166"/>
        <end position="187"/>
    </location>
</feature>
<comment type="similarity">
    <text evidence="8">Belongs to the ABC transporter superfamily. ABCB family. Heavy Metal importer (TC 3.A.1.210) subfamily.</text>
</comment>
<evidence type="ECO:0000256" key="6">
    <source>
        <dbReference type="ARBA" id="ARBA00022989"/>
    </source>
</evidence>
<dbReference type="InterPro" id="IPR003593">
    <property type="entry name" value="AAA+_ATPase"/>
</dbReference>
<name>B7FWA2_PHATC</name>
<dbReference type="PROSITE" id="PS50929">
    <property type="entry name" value="ABC_TM1F"/>
    <property type="match status" value="1"/>
</dbReference>
<keyword evidence="3 9" id="KW-0812">Transmembrane</keyword>
<evidence type="ECO:0000313" key="12">
    <source>
        <dbReference type="EMBL" id="EEC49169.1"/>
    </source>
</evidence>
<keyword evidence="5" id="KW-0067">ATP-binding</keyword>
<evidence type="ECO:0000256" key="9">
    <source>
        <dbReference type="SAM" id="Phobius"/>
    </source>
</evidence>
<dbReference type="GO" id="GO:0016887">
    <property type="term" value="F:ATP hydrolysis activity"/>
    <property type="evidence" value="ECO:0007669"/>
    <property type="project" value="InterPro"/>
</dbReference>
<evidence type="ECO:0000259" key="10">
    <source>
        <dbReference type="PROSITE" id="PS50893"/>
    </source>
</evidence>
<dbReference type="Gene3D" id="1.20.1560.10">
    <property type="entry name" value="ABC transporter type 1, transmembrane domain"/>
    <property type="match status" value="1"/>
</dbReference>
<keyword evidence="6 9" id="KW-1133">Transmembrane helix</keyword>